<name>A0AAD1XDA8_EUPCR</name>
<proteinExistence type="predicted"/>
<evidence type="ECO:0000313" key="1">
    <source>
        <dbReference type="EMBL" id="CAI2366386.1"/>
    </source>
</evidence>
<dbReference type="InterPro" id="IPR051291">
    <property type="entry name" value="CIMAP"/>
</dbReference>
<organism evidence="1 2">
    <name type="scientific">Euplotes crassus</name>
    <dbReference type="NCBI Taxonomy" id="5936"/>
    <lineage>
        <taxon>Eukaryota</taxon>
        <taxon>Sar</taxon>
        <taxon>Alveolata</taxon>
        <taxon>Ciliophora</taxon>
        <taxon>Intramacronucleata</taxon>
        <taxon>Spirotrichea</taxon>
        <taxon>Hypotrichia</taxon>
        <taxon>Euplotida</taxon>
        <taxon>Euplotidae</taxon>
        <taxon>Moneuplotes</taxon>
    </lineage>
</organism>
<dbReference type="AlphaFoldDB" id="A0AAD1XDA8"/>
<dbReference type="EMBL" id="CAMPGE010007469">
    <property type="protein sequence ID" value="CAI2366386.1"/>
    <property type="molecule type" value="Genomic_DNA"/>
</dbReference>
<evidence type="ECO:0000313" key="2">
    <source>
        <dbReference type="Proteomes" id="UP001295684"/>
    </source>
</evidence>
<keyword evidence="2" id="KW-1185">Reference proteome</keyword>
<sequence>MSVIGKEKRDCLGLNKSATEDSLGPGSYLGTSNIGSRNKGLKFSNKSYSRALEGIQGSRPIFDIKDLNDSKDHANTGISSLQSDFKTGVSEVRKMRERIKSIPRNCKNIISPRPNNSFISKVQRFSFNKKETEYVPGPGSYAQNSHWDNKGTIKMLKDRSVPDLRVSKEFSGRNVNLPNLKSLCLDYINSEGSEFLKLKRISKNNSMKDDSVGPGQYNLSNSLQSGIKVNWHASNTSRELPSLKALKNQEPDIGPGKYFPVFGNEVSNAKAARRSLQNLSSLRKSKQEFLQKIKNKAIDQESLIKPVELKKDLPGPGYYNINFEIQTSTTKPEQFQFFGSTSDRFPSIRKDLEENNISPGKYSKEFPEKINFKLKRANKIKKEVPFGASEDRFYDKISAAPLSNPEPPAKTPQKNLQIKKPFVGSPTKKFLEAFQNADLFPQRCSSKPTNLIKK</sequence>
<reference evidence="1" key="1">
    <citation type="submission" date="2023-07" db="EMBL/GenBank/DDBJ databases">
        <authorList>
            <consortium name="AG Swart"/>
            <person name="Singh M."/>
            <person name="Singh A."/>
            <person name="Seah K."/>
            <person name="Emmerich C."/>
        </authorList>
    </citation>
    <scope>NUCLEOTIDE SEQUENCE</scope>
    <source>
        <strain evidence="1">DP1</strain>
    </source>
</reference>
<dbReference type="PANTHER" id="PTHR21580:SF60">
    <property type="entry name" value="SPERM-TAIL PG-RICH REPEAT-CONTAINING PROTEIN 2"/>
    <property type="match status" value="1"/>
</dbReference>
<accession>A0AAD1XDA8</accession>
<comment type="caution">
    <text evidence="1">The sequence shown here is derived from an EMBL/GenBank/DDBJ whole genome shotgun (WGS) entry which is preliminary data.</text>
</comment>
<dbReference type="InterPro" id="IPR010736">
    <property type="entry name" value="SHIPPO-rpt"/>
</dbReference>
<gene>
    <name evidence="1" type="ORF">ECRASSUSDP1_LOCUS7659</name>
</gene>
<protein>
    <submittedName>
        <fullName evidence="1">Uncharacterized protein</fullName>
    </submittedName>
</protein>
<dbReference type="Proteomes" id="UP001295684">
    <property type="component" value="Unassembled WGS sequence"/>
</dbReference>
<dbReference type="PANTHER" id="PTHR21580">
    <property type="entry name" value="SHIPPO-1-RELATED"/>
    <property type="match status" value="1"/>
</dbReference>
<dbReference type="Pfam" id="PF07004">
    <property type="entry name" value="SHIPPO-rpt"/>
    <property type="match status" value="1"/>
</dbReference>